<accession>A0AA36NKY2</accession>
<dbReference type="InterPro" id="IPR000157">
    <property type="entry name" value="TIR_dom"/>
</dbReference>
<keyword evidence="2" id="KW-0812">Transmembrane</keyword>
<dbReference type="Proteomes" id="UP001178507">
    <property type="component" value="Unassembled WGS sequence"/>
</dbReference>
<feature type="transmembrane region" description="Helical" evidence="2">
    <location>
        <begin position="441"/>
        <end position="461"/>
    </location>
</feature>
<comment type="caution">
    <text evidence="4">The sequence shown here is derived from an EMBL/GenBank/DDBJ whole genome shotgun (WGS) entry which is preliminary data.</text>
</comment>
<proteinExistence type="predicted"/>
<feature type="transmembrane region" description="Helical" evidence="2">
    <location>
        <begin position="208"/>
        <end position="226"/>
    </location>
</feature>
<keyword evidence="5" id="KW-1185">Reference proteome</keyword>
<dbReference type="Gene3D" id="3.40.50.10140">
    <property type="entry name" value="Toll/interleukin-1 receptor homology (TIR) domain"/>
    <property type="match status" value="1"/>
</dbReference>
<protein>
    <recommendedName>
        <fullName evidence="3">TIR domain-containing protein</fullName>
    </recommendedName>
</protein>
<evidence type="ECO:0000259" key="3">
    <source>
        <dbReference type="Pfam" id="PF01582"/>
    </source>
</evidence>
<evidence type="ECO:0000313" key="4">
    <source>
        <dbReference type="EMBL" id="CAJ1411364.1"/>
    </source>
</evidence>
<keyword evidence="2" id="KW-0472">Membrane</keyword>
<keyword evidence="2" id="KW-1133">Transmembrane helix</keyword>
<feature type="transmembrane region" description="Helical" evidence="2">
    <location>
        <begin position="552"/>
        <end position="571"/>
    </location>
</feature>
<reference evidence="4" key="1">
    <citation type="submission" date="2023-08" db="EMBL/GenBank/DDBJ databases">
        <authorList>
            <person name="Chen Y."/>
            <person name="Shah S."/>
            <person name="Dougan E. K."/>
            <person name="Thang M."/>
            <person name="Chan C."/>
        </authorList>
    </citation>
    <scope>NUCLEOTIDE SEQUENCE</scope>
</reference>
<feature type="region of interest" description="Disordered" evidence="1">
    <location>
        <begin position="1"/>
        <end position="25"/>
    </location>
</feature>
<name>A0AA36NKY2_9DINO</name>
<feature type="transmembrane region" description="Helical" evidence="2">
    <location>
        <begin position="302"/>
        <end position="322"/>
    </location>
</feature>
<dbReference type="Pfam" id="PF01582">
    <property type="entry name" value="TIR"/>
    <property type="match status" value="1"/>
</dbReference>
<gene>
    <name evidence="4" type="ORF">EVOR1521_LOCUS31958</name>
</gene>
<feature type="domain" description="TIR" evidence="3">
    <location>
        <begin position="245"/>
        <end position="309"/>
    </location>
</feature>
<evidence type="ECO:0000256" key="1">
    <source>
        <dbReference type="SAM" id="MobiDB-lite"/>
    </source>
</evidence>
<feature type="transmembrane region" description="Helical" evidence="2">
    <location>
        <begin position="481"/>
        <end position="503"/>
    </location>
</feature>
<dbReference type="GO" id="GO:0007165">
    <property type="term" value="P:signal transduction"/>
    <property type="evidence" value="ECO:0007669"/>
    <property type="project" value="InterPro"/>
</dbReference>
<dbReference type="SUPFAM" id="SSF52200">
    <property type="entry name" value="Toll/Interleukin receptor TIR domain"/>
    <property type="match status" value="1"/>
</dbReference>
<feature type="transmembrane region" description="Helical" evidence="2">
    <location>
        <begin position="166"/>
        <end position="188"/>
    </location>
</feature>
<dbReference type="InterPro" id="IPR035897">
    <property type="entry name" value="Toll_tir_struct_dom_sf"/>
</dbReference>
<feature type="transmembrane region" description="Helical" evidence="2">
    <location>
        <begin position="515"/>
        <end position="532"/>
    </location>
</feature>
<organism evidence="4 5">
    <name type="scientific">Effrenium voratum</name>
    <dbReference type="NCBI Taxonomy" id="2562239"/>
    <lineage>
        <taxon>Eukaryota</taxon>
        <taxon>Sar</taxon>
        <taxon>Alveolata</taxon>
        <taxon>Dinophyceae</taxon>
        <taxon>Suessiales</taxon>
        <taxon>Symbiodiniaceae</taxon>
        <taxon>Effrenium</taxon>
    </lineage>
</organism>
<evidence type="ECO:0000313" key="5">
    <source>
        <dbReference type="Proteomes" id="UP001178507"/>
    </source>
</evidence>
<sequence>MSAIESTEFGRRRASPDGSPSEPVPQEHAVKIQLSMDHSPRGSCCSNDLPMDAMDGSMLSMPSLPYHNSVSPKSEDVPGISSSLAWGHGLSCMEFRESFPMRVVSPTLLLRCMGSLLRNGRARRNDHQLSKEVKDDRLDVFISHSWAVGRWRKFIALALYFNGKSAVLISAVVQLLVFAALCAGLLPVVRETSMNVIIPEGVALGGDLSLWVSSLGMTAFGIVLFGRHELLRMGFLFDRAFFDTVCIDQSNEEKQREGIEAITAYLCHSDVLLVVFSEHYLQRIWTVFELVAYLAVKEEKRVVIQPVALAPLVVVCMFLMTLRPCADVGRFNLVFFGRTREPHFLAFAVIVLSLAVCQVIIIVLNLQRWGRARARLTEQVNTFSFSSAECFNEPDRREIMHAVRYLAVKAELLPKHCTVQEACEAMEQHARESVMPLMSSALSPAGIPGSAACALSLPVMASVLDDVGVSFLAGVADTPMGLWVTLMVHLLMVFNFVVAIGLVSVTSHRPQRGRCYEAVAMTLSVCVVILFYSVRAPLRLMLLGENAQRPSFVLGVSLVVLLQALAIWCLYGNGVRRLRKLRCKAGA</sequence>
<dbReference type="AlphaFoldDB" id="A0AA36NKY2"/>
<feature type="transmembrane region" description="Helical" evidence="2">
    <location>
        <begin position="342"/>
        <end position="366"/>
    </location>
</feature>
<evidence type="ECO:0000256" key="2">
    <source>
        <dbReference type="SAM" id="Phobius"/>
    </source>
</evidence>
<dbReference type="EMBL" id="CAUJNA010003871">
    <property type="protein sequence ID" value="CAJ1411364.1"/>
    <property type="molecule type" value="Genomic_DNA"/>
</dbReference>